<sequence length="265" mass="29147">MAQTRTDKDTQIQHPHATAPPNCCSTKMQDEDMQSHSARSSSYIPHAATMLHETRQNTASLRLKLPANIQVEASSVVQKVRRQGSPEVAPSGDLCHTMTVSQCAILVCLAREDTLELEPRNRVVDPRTFDGFVDALVILGGDGDRRRAGAQKRLPVTFVREEIRIGAWPPVSESSMGDMAVRLAIATVPSTNEKTSWELAASPRRTSRLASPDNKACGSWADCIQTVPITRLYTAVYLVAAAMHCGVCTFLYAQDHFEDWMCHVG</sequence>
<organism evidence="3 4">
    <name type="scientific">Zasmidium cellare ATCC 36951</name>
    <dbReference type="NCBI Taxonomy" id="1080233"/>
    <lineage>
        <taxon>Eukaryota</taxon>
        <taxon>Fungi</taxon>
        <taxon>Dikarya</taxon>
        <taxon>Ascomycota</taxon>
        <taxon>Pezizomycotina</taxon>
        <taxon>Dothideomycetes</taxon>
        <taxon>Dothideomycetidae</taxon>
        <taxon>Mycosphaerellales</taxon>
        <taxon>Mycosphaerellaceae</taxon>
        <taxon>Zasmidium</taxon>
    </lineage>
</organism>
<keyword evidence="2" id="KW-1133">Transmembrane helix</keyword>
<evidence type="ECO:0000313" key="3">
    <source>
        <dbReference type="EMBL" id="KAF2161558.1"/>
    </source>
</evidence>
<feature type="transmembrane region" description="Helical" evidence="2">
    <location>
        <begin position="232"/>
        <end position="253"/>
    </location>
</feature>
<dbReference type="GeneID" id="54567313"/>
<protein>
    <submittedName>
        <fullName evidence="3">Uncharacterized protein</fullName>
    </submittedName>
</protein>
<evidence type="ECO:0000256" key="2">
    <source>
        <dbReference type="SAM" id="Phobius"/>
    </source>
</evidence>
<accession>A0A6A6C5M5</accession>
<keyword evidence="2" id="KW-0472">Membrane</keyword>
<proteinExistence type="predicted"/>
<keyword evidence="4" id="KW-1185">Reference proteome</keyword>
<dbReference type="RefSeq" id="XP_033662447.1">
    <property type="nucleotide sequence ID" value="XM_033814041.1"/>
</dbReference>
<feature type="region of interest" description="Disordered" evidence="1">
    <location>
        <begin position="1"/>
        <end position="41"/>
    </location>
</feature>
<reference evidence="3" key="1">
    <citation type="journal article" date="2020" name="Stud. Mycol.">
        <title>101 Dothideomycetes genomes: a test case for predicting lifestyles and emergence of pathogens.</title>
        <authorList>
            <person name="Haridas S."/>
            <person name="Albert R."/>
            <person name="Binder M."/>
            <person name="Bloem J."/>
            <person name="Labutti K."/>
            <person name="Salamov A."/>
            <person name="Andreopoulos B."/>
            <person name="Baker S."/>
            <person name="Barry K."/>
            <person name="Bills G."/>
            <person name="Bluhm B."/>
            <person name="Cannon C."/>
            <person name="Castanera R."/>
            <person name="Culley D."/>
            <person name="Daum C."/>
            <person name="Ezra D."/>
            <person name="Gonzalez J."/>
            <person name="Henrissat B."/>
            <person name="Kuo A."/>
            <person name="Liang C."/>
            <person name="Lipzen A."/>
            <person name="Lutzoni F."/>
            <person name="Magnuson J."/>
            <person name="Mondo S."/>
            <person name="Nolan M."/>
            <person name="Ohm R."/>
            <person name="Pangilinan J."/>
            <person name="Park H.-J."/>
            <person name="Ramirez L."/>
            <person name="Alfaro M."/>
            <person name="Sun H."/>
            <person name="Tritt A."/>
            <person name="Yoshinaga Y."/>
            <person name="Zwiers L.-H."/>
            <person name="Turgeon B."/>
            <person name="Goodwin S."/>
            <person name="Spatafora J."/>
            <person name="Crous P."/>
            <person name="Grigoriev I."/>
        </authorList>
    </citation>
    <scope>NUCLEOTIDE SEQUENCE</scope>
    <source>
        <strain evidence="3">ATCC 36951</strain>
    </source>
</reference>
<gene>
    <name evidence="3" type="ORF">M409DRAFT_58956</name>
</gene>
<evidence type="ECO:0000313" key="4">
    <source>
        <dbReference type="Proteomes" id="UP000799537"/>
    </source>
</evidence>
<dbReference type="EMBL" id="ML993618">
    <property type="protein sequence ID" value="KAF2161558.1"/>
    <property type="molecule type" value="Genomic_DNA"/>
</dbReference>
<dbReference type="Proteomes" id="UP000799537">
    <property type="component" value="Unassembled WGS sequence"/>
</dbReference>
<keyword evidence="2" id="KW-0812">Transmembrane</keyword>
<feature type="compositionally biased region" description="Basic and acidic residues" evidence="1">
    <location>
        <begin position="1"/>
        <end position="11"/>
    </location>
</feature>
<evidence type="ECO:0000256" key="1">
    <source>
        <dbReference type="SAM" id="MobiDB-lite"/>
    </source>
</evidence>
<dbReference type="AlphaFoldDB" id="A0A6A6C5M5"/>
<name>A0A6A6C5M5_ZASCE</name>